<reference evidence="2" key="1">
    <citation type="submission" date="2021-12" db="EMBL/GenBank/DDBJ databases">
        <authorList>
            <person name="King R."/>
        </authorList>
    </citation>
    <scope>NUCLEOTIDE SEQUENCE</scope>
</reference>
<dbReference type="AlphaFoldDB" id="A0A9P0F9S8"/>
<name>A0A9P0F9S8_BEMTA</name>
<feature type="compositionally biased region" description="Polar residues" evidence="1">
    <location>
        <begin position="352"/>
        <end position="361"/>
    </location>
</feature>
<dbReference type="EMBL" id="OU963870">
    <property type="protein sequence ID" value="CAH0395504.1"/>
    <property type="molecule type" value="Genomic_DNA"/>
</dbReference>
<accession>A0A9P0F9S8</accession>
<protein>
    <recommendedName>
        <fullName evidence="4">Gag-like protein</fullName>
    </recommendedName>
</protein>
<sequence length="549" mass="62130">MEPSHPPDKGPTQPVQSKVLIPERQTTEQQVPTNTKHNETLYYNHDCHEPFIVHISKNDSYSNSVPNLHPLQISRLLKSNQVQGVTQVAKQGRNIVKVTLKTARDANSFVANFRAKDPNYNCFIPKYRLLTKGVIRDIPIEFTETELAEMIISSHEIYAINRMYKYDKTKKEKYPIPMISVTFIANSIPNHVMFDYFKAEVKLHIKPVTQCNNCMKFGHISKFCRGKKTCRLCGLPSHENECAAKENIECPNCKEAHAPTDVKCPERIKQAKINGIIAENNISYSEAKSIVGSYSDEYKFGMKKTLAKTAKSFPNLGLTNISNKFSLLEINHLPPRFSTTNSEPDPPKKPRNTQQESNKIQHPSKRKSNKPTKRKQEDFPTAFVNKLKQKDSLNERLKQAALNNTTTAESDNSAETLMHVSAFQEVHTSPVTEPTPPEQTNKETPMETNENPNSQFTTNVTIPATVIYEPKTTFHPTNTTQQGNPSSEKTLYNKEYPKLPNLQTPSFEGTIKFHLGLHLGDNLGLHEITDFIGCYTAITHADFVKFIGT</sequence>
<feature type="compositionally biased region" description="Polar residues" evidence="1">
    <location>
        <begin position="426"/>
        <end position="439"/>
    </location>
</feature>
<feature type="compositionally biased region" description="Polar residues" evidence="1">
    <location>
        <begin position="446"/>
        <end position="457"/>
    </location>
</feature>
<dbReference type="Proteomes" id="UP001152759">
    <property type="component" value="Chromosome 9"/>
</dbReference>
<proteinExistence type="predicted"/>
<feature type="region of interest" description="Disordered" evidence="1">
    <location>
        <begin position="1"/>
        <end position="32"/>
    </location>
</feature>
<organism evidence="2 3">
    <name type="scientific">Bemisia tabaci</name>
    <name type="common">Sweetpotato whitefly</name>
    <name type="synonym">Aleurodes tabaci</name>
    <dbReference type="NCBI Taxonomy" id="7038"/>
    <lineage>
        <taxon>Eukaryota</taxon>
        <taxon>Metazoa</taxon>
        <taxon>Ecdysozoa</taxon>
        <taxon>Arthropoda</taxon>
        <taxon>Hexapoda</taxon>
        <taxon>Insecta</taxon>
        <taxon>Pterygota</taxon>
        <taxon>Neoptera</taxon>
        <taxon>Paraneoptera</taxon>
        <taxon>Hemiptera</taxon>
        <taxon>Sternorrhyncha</taxon>
        <taxon>Aleyrodoidea</taxon>
        <taxon>Aleyrodidae</taxon>
        <taxon>Aleyrodinae</taxon>
        <taxon>Bemisia</taxon>
    </lineage>
</organism>
<evidence type="ECO:0000256" key="1">
    <source>
        <dbReference type="SAM" id="MobiDB-lite"/>
    </source>
</evidence>
<evidence type="ECO:0000313" key="3">
    <source>
        <dbReference type="Proteomes" id="UP001152759"/>
    </source>
</evidence>
<keyword evidence="3" id="KW-1185">Reference proteome</keyword>
<evidence type="ECO:0000313" key="2">
    <source>
        <dbReference type="EMBL" id="CAH0395504.1"/>
    </source>
</evidence>
<feature type="compositionally biased region" description="Basic residues" evidence="1">
    <location>
        <begin position="362"/>
        <end position="373"/>
    </location>
</feature>
<feature type="region of interest" description="Disordered" evidence="1">
    <location>
        <begin position="426"/>
        <end position="457"/>
    </location>
</feature>
<feature type="region of interest" description="Disordered" evidence="1">
    <location>
        <begin position="335"/>
        <end position="381"/>
    </location>
</feature>
<evidence type="ECO:0008006" key="4">
    <source>
        <dbReference type="Google" id="ProtNLM"/>
    </source>
</evidence>
<gene>
    <name evidence="2" type="ORF">BEMITA_LOCUS13684</name>
</gene>